<evidence type="ECO:0000259" key="3">
    <source>
        <dbReference type="Pfam" id="PF08338"/>
    </source>
</evidence>
<dbReference type="PANTHER" id="PTHR11092:SF0">
    <property type="entry name" value="EPIMERASE FAMILY PROTEIN SDR39U1"/>
    <property type="match status" value="1"/>
</dbReference>
<dbReference type="Gene3D" id="3.40.50.720">
    <property type="entry name" value="NAD(P)-binding Rossmann-like Domain"/>
    <property type="match status" value="1"/>
</dbReference>
<dbReference type="PANTHER" id="PTHR11092">
    <property type="entry name" value="SUGAR NUCLEOTIDE EPIMERASE RELATED"/>
    <property type="match status" value="1"/>
</dbReference>
<dbReference type="Proteomes" id="UP000261082">
    <property type="component" value="Unassembled WGS sequence"/>
</dbReference>
<comment type="caution">
    <text evidence="4">The sequence shown here is derived from an EMBL/GenBank/DDBJ whole genome shotgun (WGS) entry which is preliminary data.</text>
</comment>
<evidence type="ECO:0000256" key="1">
    <source>
        <dbReference type="ARBA" id="ARBA00009353"/>
    </source>
</evidence>
<name>A0A3E1QCW7_9FLAO</name>
<comment type="similarity">
    <text evidence="1">Belongs to the NAD(P)-dependent epimerase/dehydratase family. SDR39U1 subfamily.</text>
</comment>
<evidence type="ECO:0000313" key="5">
    <source>
        <dbReference type="Proteomes" id="UP000261082"/>
    </source>
</evidence>
<dbReference type="NCBIfam" id="TIGR01777">
    <property type="entry name" value="yfcH"/>
    <property type="match status" value="1"/>
</dbReference>
<dbReference type="Pfam" id="PF08338">
    <property type="entry name" value="DUF1731"/>
    <property type="match status" value="1"/>
</dbReference>
<dbReference type="AlphaFoldDB" id="A0A3E1QCW7"/>
<sequence>MKVLITGATGLIGTQLTKECHKAGISVNYLTTSKDKIEDKPNYKGFYWNPYEGEIDENAFTDVTTIINLVGATISKRWTKSYRETILESRTKTANLIYNTLEKTKTSVKHFISASGVSIYPNSESRLYTEEDTDVDTTFLAEVVQAWENAADQFKKLDMRVTKVRTGVVLAEEEGAFPKIVQPIEKGFGAPLGNGKQWMSWIHLEDIVCIYIHILKNGLQGVYNATAPNPVTNEKMTRKIAAYLKKDLWLPKVPGFVLRLVLGKMSILVLKGQLVSSKKLEESGYEFKYVNVAPAIKNLL</sequence>
<feature type="domain" description="NAD-dependent epimerase/dehydratase" evidence="2">
    <location>
        <begin position="3"/>
        <end position="224"/>
    </location>
</feature>
<dbReference type="SUPFAM" id="SSF51735">
    <property type="entry name" value="NAD(P)-binding Rossmann-fold domains"/>
    <property type="match status" value="1"/>
</dbReference>
<dbReference type="InterPro" id="IPR036291">
    <property type="entry name" value="NAD(P)-bd_dom_sf"/>
</dbReference>
<proteinExistence type="inferred from homology"/>
<reference evidence="4 5" key="1">
    <citation type="journal article" date="2007" name="Int. J. Syst. Evol. Microbiol.">
        <title>Marixanthomonas ophiurae gen. nov., sp. nov., a marine bacterium of the family Flavobacteriaceae isolated from a deep-sea brittle star.</title>
        <authorList>
            <person name="Romanenko L.A."/>
            <person name="Uchino M."/>
            <person name="Frolova G.M."/>
            <person name="Mikhailov V.V."/>
        </authorList>
    </citation>
    <scope>NUCLEOTIDE SEQUENCE [LARGE SCALE GENOMIC DNA]</scope>
    <source>
        <strain evidence="4 5">KMM 3046</strain>
    </source>
</reference>
<dbReference type="Pfam" id="PF01370">
    <property type="entry name" value="Epimerase"/>
    <property type="match status" value="1"/>
</dbReference>
<protein>
    <submittedName>
        <fullName evidence="4">TIGR01777 family protein</fullName>
    </submittedName>
</protein>
<organism evidence="4 5">
    <name type="scientific">Marixanthomonas ophiurae</name>
    <dbReference type="NCBI Taxonomy" id="387659"/>
    <lineage>
        <taxon>Bacteria</taxon>
        <taxon>Pseudomonadati</taxon>
        <taxon>Bacteroidota</taxon>
        <taxon>Flavobacteriia</taxon>
        <taxon>Flavobacteriales</taxon>
        <taxon>Flavobacteriaceae</taxon>
        <taxon>Marixanthomonas</taxon>
    </lineage>
</organism>
<evidence type="ECO:0000313" key="4">
    <source>
        <dbReference type="EMBL" id="RFN59995.1"/>
    </source>
</evidence>
<dbReference type="OrthoDB" id="9801773at2"/>
<accession>A0A3E1QCW7</accession>
<dbReference type="EMBL" id="QVID01000001">
    <property type="protein sequence ID" value="RFN59995.1"/>
    <property type="molecule type" value="Genomic_DNA"/>
</dbReference>
<gene>
    <name evidence="4" type="ORF">DZ858_08085</name>
</gene>
<feature type="domain" description="DUF1731" evidence="3">
    <location>
        <begin position="253"/>
        <end position="299"/>
    </location>
</feature>
<dbReference type="RefSeq" id="WP_117159055.1">
    <property type="nucleotide sequence ID" value="NZ_QVID01000001.1"/>
</dbReference>
<dbReference type="InterPro" id="IPR010099">
    <property type="entry name" value="SDR39U1"/>
</dbReference>
<keyword evidence="5" id="KW-1185">Reference proteome</keyword>
<evidence type="ECO:0000259" key="2">
    <source>
        <dbReference type="Pfam" id="PF01370"/>
    </source>
</evidence>
<dbReference type="InterPro" id="IPR013549">
    <property type="entry name" value="DUF1731"/>
</dbReference>
<dbReference type="InterPro" id="IPR001509">
    <property type="entry name" value="Epimerase_deHydtase"/>
</dbReference>